<protein>
    <recommendedName>
        <fullName evidence="1">DUF7968 domain-containing protein</fullName>
    </recommendedName>
</protein>
<feature type="domain" description="DUF7968" evidence="1">
    <location>
        <begin position="3"/>
        <end position="103"/>
    </location>
</feature>
<proteinExistence type="predicted"/>
<dbReference type="PATRIC" id="fig|1705562.3.peg.1349"/>
<keyword evidence="4" id="KW-1185">Reference proteome</keyword>
<dbReference type="Pfam" id="PF25922">
    <property type="entry name" value="DUF7968"/>
    <property type="match status" value="1"/>
</dbReference>
<sequence>MSERASRVELSYPADLSGWGRDKIDGSPFRAYLRKTHDTAAPGDVWTEFVGVGCCGDTLDFPLRVESVDGGTAVTEDTEFVYTEREACGVAGGWQVQSAAGPTE</sequence>
<evidence type="ECO:0000313" key="2">
    <source>
        <dbReference type="EMBL" id="KOX94658.1"/>
    </source>
</evidence>
<reference evidence="2 4" key="1">
    <citation type="submission" date="2015-08" db="EMBL/GenBank/DDBJ databases">
        <title>Genomes of Isolates from Cabo Rojo, PR.</title>
        <authorList>
            <person name="Sanchez-Nieves R.L."/>
            <person name="Montalvo-Rodriguez R."/>
        </authorList>
    </citation>
    <scope>NUCLEOTIDE SEQUENCE [LARGE SCALE GENOMIC DNA]</scope>
    <source>
        <strain evidence="2 4">SL3</strain>
    </source>
</reference>
<accession>A0A0M9AMR5</accession>
<dbReference type="RefSeq" id="WP_053966430.1">
    <property type="nucleotide sequence ID" value="NZ_JAWJXX010000009.1"/>
</dbReference>
<dbReference type="STRING" id="1705562.AMS69_02030"/>
<dbReference type="OrthoDB" id="239888at2157"/>
<dbReference type="EMBL" id="WOWB01000001">
    <property type="protein sequence ID" value="NLV07611.1"/>
    <property type="molecule type" value="Genomic_DNA"/>
</dbReference>
<organism evidence="2 4">
    <name type="scientific">Haloarcula rubripromontorii</name>
    <dbReference type="NCBI Taxonomy" id="1705562"/>
    <lineage>
        <taxon>Archaea</taxon>
        <taxon>Methanobacteriati</taxon>
        <taxon>Methanobacteriota</taxon>
        <taxon>Stenosarchaea group</taxon>
        <taxon>Halobacteria</taxon>
        <taxon>Halobacteriales</taxon>
        <taxon>Haloarculaceae</taxon>
        <taxon>Haloarcula</taxon>
    </lineage>
</organism>
<name>A0A0M9AMR5_9EURY</name>
<dbReference type="AlphaFoldDB" id="A0A0M9AMR5"/>
<reference evidence="3" key="2">
    <citation type="submission" date="2019-12" db="EMBL/GenBank/DDBJ databases">
        <title>The whole-genome sequencing of Haloarcula japonica strain pws8.</title>
        <authorList>
            <person name="Verma D.K."/>
            <person name="Gopal K."/>
            <person name="Prasad E.S."/>
        </authorList>
    </citation>
    <scope>NUCLEOTIDE SEQUENCE</scope>
    <source>
        <strain evidence="3">Pws8</strain>
    </source>
</reference>
<gene>
    <name evidence="2" type="ORF">AMS69_02030</name>
    <name evidence="3" type="ORF">GOC83_15870</name>
</gene>
<dbReference type="Proteomes" id="UP000610611">
    <property type="component" value="Unassembled WGS sequence"/>
</dbReference>
<dbReference type="Proteomes" id="UP000037729">
    <property type="component" value="Unassembled WGS sequence"/>
</dbReference>
<evidence type="ECO:0000313" key="3">
    <source>
        <dbReference type="EMBL" id="NLV07611.1"/>
    </source>
</evidence>
<comment type="caution">
    <text evidence="2">The sequence shown here is derived from an EMBL/GenBank/DDBJ whole genome shotgun (WGS) entry which is preliminary data.</text>
</comment>
<evidence type="ECO:0000313" key="4">
    <source>
        <dbReference type="Proteomes" id="UP000037729"/>
    </source>
</evidence>
<dbReference type="InterPro" id="IPR058274">
    <property type="entry name" value="DUF7968"/>
</dbReference>
<evidence type="ECO:0000259" key="1">
    <source>
        <dbReference type="Pfam" id="PF25922"/>
    </source>
</evidence>
<dbReference type="EMBL" id="LIUF01000001">
    <property type="protein sequence ID" value="KOX94658.1"/>
    <property type="molecule type" value="Genomic_DNA"/>
</dbReference>